<evidence type="ECO:0000313" key="3">
    <source>
        <dbReference type="Proteomes" id="UP000275925"/>
    </source>
</evidence>
<accession>A0A388TK45</accession>
<evidence type="ECO:0000256" key="1">
    <source>
        <dbReference type="SAM" id="MobiDB-lite"/>
    </source>
</evidence>
<feature type="compositionally biased region" description="Low complexity" evidence="1">
    <location>
        <begin position="10"/>
        <end position="21"/>
    </location>
</feature>
<protein>
    <submittedName>
        <fullName evidence="2">Phage tail fiber protein</fullName>
    </submittedName>
</protein>
<feature type="compositionally biased region" description="Basic and acidic residues" evidence="1">
    <location>
        <begin position="168"/>
        <end position="189"/>
    </location>
</feature>
<feature type="region of interest" description="Disordered" evidence="1">
    <location>
        <begin position="133"/>
        <end position="189"/>
    </location>
</feature>
<reference evidence="2 3" key="1">
    <citation type="journal article" date="2019" name="ISME J.">
        <title>Genome analyses of uncultured TG2/ZB3 bacteria in 'Margulisbacteria' specifically attached to ectosymbiotic spirochetes of protists in the termite gut.</title>
        <authorList>
            <person name="Utami Y.D."/>
            <person name="Kuwahara H."/>
            <person name="Igai K."/>
            <person name="Murakami T."/>
            <person name="Sugaya K."/>
            <person name="Morikawa T."/>
            <person name="Nagura Y."/>
            <person name="Yuki M."/>
            <person name="Deevong P."/>
            <person name="Inoue T."/>
            <person name="Kihara K."/>
            <person name="Lo N."/>
            <person name="Yamada A."/>
            <person name="Ohkuma M."/>
            <person name="Hongoh Y."/>
        </authorList>
    </citation>
    <scope>NUCLEOTIDE SEQUENCE [LARGE SCALE GENOMIC DNA]</scope>
    <source>
        <strain evidence="2">NkOx7-02</strain>
    </source>
</reference>
<proteinExistence type="predicted"/>
<dbReference type="Proteomes" id="UP000275925">
    <property type="component" value="Unassembled WGS sequence"/>
</dbReference>
<gene>
    <name evidence="2" type="ORF">NO2_1702</name>
</gene>
<evidence type="ECO:0000313" key="2">
    <source>
        <dbReference type="EMBL" id="GBR77301.1"/>
    </source>
</evidence>
<dbReference type="AlphaFoldDB" id="A0A388TK45"/>
<organism evidence="2 3">
    <name type="scientific">Candidatus Termititenax persephonae</name>
    <dbReference type="NCBI Taxonomy" id="2218525"/>
    <lineage>
        <taxon>Bacteria</taxon>
        <taxon>Bacillati</taxon>
        <taxon>Candidatus Margulisiibacteriota</taxon>
        <taxon>Candidatus Termititenacia</taxon>
        <taxon>Candidatus Termititenacales</taxon>
        <taxon>Candidatus Termititenacaceae</taxon>
        <taxon>Candidatus Termititenax</taxon>
    </lineage>
</organism>
<feature type="region of interest" description="Disordered" evidence="1">
    <location>
        <begin position="1"/>
        <end position="30"/>
    </location>
</feature>
<feature type="compositionally biased region" description="Low complexity" evidence="1">
    <location>
        <begin position="227"/>
        <end position="247"/>
    </location>
</feature>
<dbReference type="SUPFAM" id="SSF88874">
    <property type="entry name" value="Receptor-binding domain of short tail fibre protein gp12"/>
    <property type="match status" value="1"/>
</dbReference>
<name>A0A388TK45_9BACT</name>
<sequence length="289" mass="29065">TETEVDAMLAGASGTAGAHASNTDNPHGVTAAQVGLGSVNNTSDLDKPVSTATQTALNGKANTSDTQPKLPVGTILMYDGTGWADNSTLPGWYQCNGQNGTPDLRDKFIRGGSSSGGTGGADSRSITLTTANLPEHSHGLSGSFTTGNESAGHTHSVTAAGTITGAGTHDHTISETAHSHGFDKTAKDDTGGGGTFQSIVCDENVDSTNTFDAVKTASVKTNVSVNSGEGTHSHTFSGTSVTSGGVSANHTHSVTLSGNTGNAGSATPTALSVDTVPSYYSMIYIRKCA</sequence>
<comment type="caution">
    <text evidence="2">The sequence shown here is derived from an EMBL/GenBank/DDBJ whole genome shotgun (WGS) entry which is preliminary data.</text>
</comment>
<dbReference type="EMBL" id="BGZO01000179">
    <property type="protein sequence ID" value="GBR77301.1"/>
    <property type="molecule type" value="Genomic_DNA"/>
</dbReference>
<keyword evidence="3" id="KW-1185">Reference proteome</keyword>
<feature type="non-terminal residue" evidence="2">
    <location>
        <position position="1"/>
    </location>
</feature>
<feature type="region of interest" description="Disordered" evidence="1">
    <location>
        <begin position="225"/>
        <end position="252"/>
    </location>
</feature>
<feature type="compositionally biased region" description="Polar residues" evidence="1">
    <location>
        <begin position="140"/>
        <end position="157"/>
    </location>
</feature>
<feature type="compositionally biased region" description="Low complexity" evidence="1">
    <location>
        <begin position="158"/>
        <end position="167"/>
    </location>
</feature>